<dbReference type="PRINTS" id="PR00996">
    <property type="entry name" value="CHERMTFRASE"/>
</dbReference>
<dbReference type="SUPFAM" id="SSF47757">
    <property type="entry name" value="Chemotaxis receptor methyltransferase CheR, N-terminal domain"/>
    <property type="match status" value="1"/>
</dbReference>
<dbReference type="Proteomes" id="UP000060699">
    <property type="component" value="Chromosome"/>
</dbReference>
<dbReference type="STRING" id="76731.RD2015_2088"/>
<dbReference type="Pfam" id="PF03705">
    <property type="entry name" value="CheR_N"/>
    <property type="match status" value="1"/>
</dbReference>
<name>A0A0U3MU72_9BURK</name>
<reference evidence="1 2" key="1">
    <citation type="submission" date="2015-12" db="EMBL/GenBank/DDBJ databases">
        <title>Complete genome of Roseateles depolymerans KCTC 42856.</title>
        <authorList>
            <person name="Kim K.M."/>
        </authorList>
    </citation>
    <scope>NUCLEOTIDE SEQUENCE [LARGE SCALE GENOMIC DNA]</scope>
    <source>
        <strain evidence="1 2">KCTC 42856</strain>
    </source>
</reference>
<organism evidence="1 2">
    <name type="scientific">Roseateles depolymerans</name>
    <dbReference type="NCBI Taxonomy" id="76731"/>
    <lineage>
        <taxon>Bacteria</taxon>
        <taxon>Pseudomonadati</taxon>
        <taxon>Pseudomonadota</taxon>
        <taxon>Betaproteobacteria</taxon>
        <taxon>Burkholderiales</taxon>
        <taxon>Sphaerotilaceae</taxon>
        <taxon>Roseateles</taxon>
    </lineage>
</organism>
<dbReference type="InterPro" id="IPR022642">
    <property type="entry name" value="CheR_C"/>
</dbReference>
<dbReference type="KEGG" id="rdp:RD2015_2088"/>
<dbReference type="InterPro" id="IPR050903">
    <property type="entry name" value="Bact_Chemotaxis_MeTrfase"/>
</dbReference>
<dbReference type="EMBL" id="CP013729">
    <property type="protein sequence ID" value="ALV06563.1"/>
    <property type="molecule type" value="Genomic_DNA"/>
</dbReference>
<protein>
    <submittedName>
        <fullName evidence="1">Chemotaxis protein CheR</fullName>
    </submittedName>
</protein>
<dbReference type="Pfam" id="PF01739">
    <property type="entry name" value="CheR"/>
    <property type="match status" value="1"/>
</dbReference>
<accession>A0A0U3MU72</accession>
<dbReference type="InterPro" id="IPR029063">
    <property type="entry name" value="SAM-dependent_MTases_sf"/>
</dbReference>
<dbReference type="InterPro" id="IPR000780">
    <property type="entry name" value="CheR_MeTrfase"/>
</dbReference>
<dbReference type="PANTHER" id="PTHR24422">
    <property type="entry name" value="CHEMOTAXIS PROTEIN METHYLTRANSFERASE"/>
    <property type="match status" value="1"/>
</dbReference>
<keyword evidence="2" id="KW-1185">Reference proteome</keyword>
<evidence type="ECO:0000313" key="1">
    <source>
        <dbReference type="EMBL" id="ALV06563.1"/>
    </source>
</evidence>
<dbReference type="Gene3D" id="3.40.50.150">
    <property type="entry name" value="Vaccinia Virus protein VP39"/>
    <property type="match status" value="1"/>
</dbReference>
<dbReference type="InterPro" id="IPR022641">
    <property type="entry name" value="CheR_N"/>
</dbReference>
<gene>
    <name evidence="1" type="ORF">RD2015_2088</name>
</gene>
<dbReference type="PATRIC" id="fig|76731.3.peg.2138"/>
<dbReference type="PANTHER" id="PTHR24422:SF8">
    <property type="entry name" value="CHEMOTAXIS PROTEIN"/>
    <property type="match status" value="1"/>
</dbReference>
<dbReference type="RefSeq" id="WP_083526028.1">
    <property type="nucleotide sequence ID" value="NZ_CP013729.1"/>
</dbReference>
<dbReference type="AlphaFoldDB" id="A0A0U3MU72"/>
<dbReference type="GO" id="GO:0008757">
    <property type="term" value="F:S-adenosylmethionine-dependent methyltransferase activity"/>
    <property type="evidence" value="ECO:0007669"/>
    <property type="project" value="InterPro"/>
</dbReference>
<proteinExistence type="predicted"/>
<dbReference type="OrthoDB" id="9816309at2"/>
<evidence type="ECO:0000313" key="2">
    <source>
        <dbReference type="Proteomes" id="UP000060699"/>
    </source>
</evidence>
<dbReference type="SUPFAM" id="SSF53335">
    <property type="entry name" value="S-adenosyl-L-methionine-dependent methyltransferases"/>
    <property type="match status" value="1"/>
</dbReference>
<dbReference type="SMART" id="SM00138">
    <property type="entry name" value="MeTrc"/>
    <property type="match status" value="1"/>
</dbReference>
<dbReference type="PROSITE" id="PS50123">
    <property type="entry name" value="CHER"/>
    <property type="match status" value="1"/>
</dbReference>
<sequence>MKSGTEGAFGGLLGDDHLPAHPEVDIEVRLILEAIYQRYHYDFRDYAQTSLRRRLKAAMQRFDCPTLSQLQGRLLREGEVFRSVLKDLTVQVSEMFRDPEYFRALREQVVPVLRTYPSLKIWVAGCSSGEEAYSLAILMKEEGLLERTLIYATDISQEALMQAQAGVYRIDLVPGFTENHRLSGGKGSLSEHYTAAYDHILLDKALKERIVFSDHSLSTDSVFAEVQLVSCRNVLIYFNRALQDRAFGLFSEALCRNGFLGLGARETLRFSAHAGDFNEVAPHERIYQRKG</sequence>